<dbReference type="RefSeq" id="WP_386801588.1">
    <property type="nucleotide sequence ID" value="NZ_JBHTMU010000004.1"/>
</dbReference>
<dbReference type="Pfam" id="PF08669">
    <property type="entry name" value="GCV_T_C"/>
    <property type="match status" value="1"/>
</dbReference>
<dbReference type="InterPro" id="IPR028896">
    <property type="entry name" value="GcvT/YgfZ/DmdA"/>
</dbReference>
<dbReference type="Gene3D" id="3.30.70.1400">
    <property type="entry name" value="Aminomethyltransferase beta-barrel domains"/>
    <property type="match status" value="1"/>
</dbReference>
<keyword evidence="11" id="KW-1185">Reference proteome</keyword>
<feature type="domain" description="Aminomethyltransferase C-terminal" evidence="9">
    <location>
        <begin position="339"/>
        <end position="419"/>
    </location>
</feature>
<comment type="catalytic activity">
    <reaction evidence="6">
        <text>N(6)-[(R)-S(8)-aminomethyldihydrolipoyl]-L-lysyl-[protein] + (6S)-5,6,7,8-tetrahydrofolate = N(6)-[(R)-dihydrolipoyl]-L-lysyl-[protein] + (6R)-5,10-methylene-5,6,7,8-tetrahydrofolate + NH4(+)</text>
        <dbReference type="Rhea" id="RHEA:16945"/>
        <dbReference type="Rhea" id="RHEA-COMP:10475"/>
        <dbReference type="Rhea" id="RHEA-COMP:10492"/>
        <dbReference type="ChEBI" id="CHEBI:15636"/>
        <dbReference type="ChEBI" id="CHEBI:28938"/>
        <dbReference type="ChEBI" id="CHEBI:57453"/>
        <dbReference type="ChEBI" id="CHEBI:83100"/>
        <dbReference type="ChEBI" id="CHEBI:83143"/>
        <dbReference type="EC" id="2.1.2.10"/>
    </reaction>
</comment>
<dbReference type="InterPro" id="IPR013977">
    <property type="entry name" value="GcvT_C"/>
</dbReference>
<protein>
    <recommendedName>
        <fullName evidence="2">aminomethyltransferase</fullName>
        <ecNumber evidence="2">2.1.2.10</ecNumber>
    </recommendedName>
    <alternativeName>
        <fullName evidence="5">Glycine cleavage system T protein</fullName>
    </alternativeName>
</protein>
<gene>
    <name evidence="10" type="primary">gcvT</name>
    <name evidence="10" type="ORF">ACFQ4E_03795</name>
</gene>
<evidence type="ECO:0000259" key="9">
    <source>
        <dbReference type="Pfam" id="PF08669"/>
    </source>
</evidence>
<dbReference type="Gene3D" id="3.30.1360.120">
    <property type="entry name" value="Probable tRNA modification gtpase trme, domain 1"/>
    <property type="match status" value="1"/>
</dbReference>
<dbReference type="Gene3D" id="2.40.30.110">
    <property type="entry name" value="Aminomethyltransferase beta-barrel domains"/>
    <property type="match status" value="1"/>
</dbReference>
<evidence type="ECO:0000256" key="4">
    <source>
        <dbReference type="ARBA" id="ARBA00022679"/>
    </source>
</evidence>
<feature type="region of interest" description="Disordered" evidence="7">
    <location>
        <begin position="1"/>
        <end position="60"/>
    </location>
</feature>
<evidence type="ECO:0000256" key="5">
    <source>
        <dbReference type="ARBA" id="ARBA00031395"/>
    </source>
</evidence>
<dbReference type="NCBIfam" id="NF010093">
    <property type="entry name" value="PRK13579.1"/>
    <property type="match status" value="1"/>
</dbReference>
<accession>A0ABW3ZET0</accession>
<dbReference type="PANTHER" id="PTHR43757:SF2">
    <property type="entry name" value="AMINOMETHYLTRANSFERASE, MITOCHONDRIAL"/>
    <property type="match status" value="1"/>
</dbReference>
<evidence type="ECO:0000256" key="7">
    <source>
        <dbReference type="SAM" id="MobiDB-lite"/>
    </source>
</evidence>
<evidence type="ECO:0000256" key="3">
    <source>
        <dbReference type="ARBA" id="ARBA00022576"/>
    </source>
</evidence>
<comment type="similarity">
    <text evidence="1">Belongs to the GcvT family.</text>
</comment>
<dbReference type="PIRSF" id="PIRSF006487">
    <property type="entry name" value="GcvT"/>
    <property type="match status" value="1"/>
</dbReference>
<dbReference type="NCBIfam" id="NF001567">
    <property type="entry name" value="PRK00389.1"/>
    <property type="match status" value="1"/>
</dbReference>
<evidence type="ECO:0000256" key="6">
    <source>
        <dbReference type="ARBA" id="ARBA00047665"/>
    </source>
</evidence>
<organism evidence="10 11">
    <name type="scientific">Litorisediminicola beolgyonensis</name>
    <dbReference type="NCBI Taxonomy" id="1173614"/>
    <lineage>
        <taxon>Bacteria</taxon>
        <taxon>Pseudomonadati</taxon>
        <taxon>Pseudomonadota</taxon>
        <taxon>Alphaproteobacteria</taxon>
        <taxon>Rhodobacterales</taxon>
        <taxon>Paracoccaceae</taxon>
        <taxon>Litorisediminicola</taxon>
    </lineage>
</organism>
<dbReference type="GO" id="GO:0004047">
    <property type="term" value="F:aminomethyltransferase activity"/>
    <property type="evidence" value="ECO:0007669"/>
    <property type="project" value="UniProtKB-EC"/>
</dbReference>
<dbReference type="EMBL" id="JBHTMU010000004">
    <property type="protein sequence ID" value="MFD1341533.1"/>
    <property type="molecule type" value="Genomic_DNA"/>
</dbReference>
<dbReference type="NCBIfam" id="TIGR00528">
    <property type="entry name" value="gcvT"/>
    <property type="match status" value="1"/>
</dbReference>
<evidence type="ECO:0000313" key="10">
    <source>
        <dbReference type="EMBL" id="MFD1341533.1"/>
    </source>
</evidence>
<evidence type="ECO:0000313" key="11">
    <source>
        <dbReference type="Proteomes" id="UP001597135"/>
    </source>
</evidence>
<dbReference type="InterPro" id="IPR029043">
    <property type="entry name" value="GcvT/YgfZ_C"/>
</dbReference>
<feature type="compositionally biased region" description="Basic and acidic residues" evidence="7">
    <location>
        <begin position="14"/>
        <end position="25"/>
    </location>
</feature>
<dbReference type="Gene3D" id="4.10.1250.10">
    <property type="entry name" value="Aminomethyltransferase fragment"/>
    <property type="match status" value="1"/>
</dbReference>
<dbReference type="InterPro" id="IPR006222">
    <property type="entry name" value="GCVT_N"/>
</dbReference>
<dbReference type="InterPro" id="IPR027266">
    <property type="entry name" value="TrmE/GcvT-like"/>
</dbReference>
<comment type="caution">
    <text evidence="10">The sequence shown here is derived from an EMBL/GenBank/DDBJ whole genome shotgun (WGS) entry which is preliminary data.</text>
</comment>
<dbReference type="SUPFAM" id="SSF103025">
    <property type="entry name" value="Folate-binding domain"/>
    <property type="match status" value="1"/>
</dbReference>
<name>A0ABW3ZET0_9RHOB</name>
<dbReference type="Proteomes" id="UP001597135">
    <property type="component" value="Unassembled WGS sequence"/>
</dbReference>
<evidence type="ECO:0000259" key="8">
    <source>
        <dbReference type="Pfam" id="PF01571"/>
    </source>
</evidence>
<sequence>MSDSDETGNGGGTGEDRFKDMETRDICGCGVAHGPGEHHHHQGGGATEPDPDPDAPRRTPLYDLHVELGGKIVEFAGYEMPVQYPLGVMKEHQHTRAKAGFFDVSHMGQVVLRSRKRDAAEALETLVPVDVIGLAEGRQRYALFTNETGGIEDDLMVANRGDHLFLVVNAAVKAEDIARMRAALEPDVTIKEITNRGLLALQGPAAEAVLAELAPELREMRFMDVATVTLEGAECWVSRSGYTGEDGFEISVPEAATETLARRLLAHEDVEPIGLGARDSLRLEAGLCLYGHDIDTGTTPVEAGLAWAIQKVRRKGGDRAGGFPGAEAILPQFGGNAPRARVGLRPEGRAPMREGTQLFDSEDAAEAVGAVTSGGFGPTVGGPVAMGYVPAALKSPGTRLWGEVRGKRMAVEVAELPFVPANFKR</sequence>
<reference evidence="11" key="1">
    <citation type="journal article" date="2019" name="Int. J. Syst. Evol. Microbiol.">
        <title>The Global Catalogue of Microorganisms (GCM) 10K type strain sequencing project: providing services to taxonomists for standard genome sequencing and annotation.</title>
        <authorList>
            <consortium name="The Broad Institute Genomics Platform"/>
            <consortium name="The Broad Institute Genome Sequencing Center for Infectious Disease"/>
            <person name="Wu L."/>
            <person name="Ma J."/>
        </authorList>
    </citation>
    <scope>NUCLEOTIDE SEQUENCE [LARGE SCALE GENOMIC DNA]</scope>
    <source>
        <strain evidence="11">CCUG 62953</strain>
    </source>
</reference>
<dbReference type="SUPFAM" id="SSF101790">
    <property type="entry name" value="Aminomethyltransferase beta-barrel domain"/>
    <property type="match status" value="1"/>
</dbReference>
<dbReference type="EC" id="2.1.2.10" evidence="2"/>
<evidence type="ECO:0000256" key="2">
    <source>
        <dbReference type="ARBA" id="ARBA00012616"/>
    </source>
</evidence>
<dbReference type="InterPro" id="IPR006223">
    <property type="entry name" value="GcvT"/>
</dbReference>
<dbReference type="PANTHER" id="PTHR43757">
    <property type="entry name" value="AMINOMETHYLTRANSFERASE"/>
    <property type="match status" value="1"/>
</dbReference>
<proteinExistence type="inferred from homology"/>
<evidence type="ECO:0000256" key="1">
    <source>
        <dbReference type="ARBA" id="ARBA00008609"/>
    </source>
</evidence>
<keyword evidence="3" id="KW-0032">Aminotransferase</keyword>
<dbReference type="Pfam" id="PF01571">
    <property type="entry name" value="GCV_T"/>
    <property type="match status" value="1"/>
</dbReference>
<keyword evidence="4 10" id="KW-0808">Transferase</keyword>
<feature type="domain" description="GCVT N-terminal" evidence="8">
    <location>
        <begin position="61"/>
        <end position="311"/>
    </location>
</feature>